<evidence type="ECO:0000313" key="2">
    <source>
        <dbReference type="Proteomes" id="UP001189429"/>
    </source>
</evidence>
<sequence length="778" mass="86237">MAAPADAPDDELDELNASHLKFQMVETEARPKATLLEETKRLSNRLATDFGDDWAGMDIVKKDALAIVALYVDLGMTWDPKRAWLAVDSMPQRLVIRMEQAMTAAKFVLSEAAKAEVERTWGSVIPFLKNFQQWANFAPVEDFELRSAKHWATAAAYSLSNMPWHFVNAAKGPGALKAHAEFYQQDRPVTGHVLLCFTNACAKISTPTGNAPEAGSIQRIQKPAGNNCYIHMKCKLGNHLTYKPPEDERKKFKMALTTAFAGNPEGRRMVYANDILGLLGKQDTHVCLCHTGSGGNSKSLIPALRHNVFSDTRKYIPSTCFENEEEHRKQGINVAFCRAATMQEASTTTVARSGLLKNMFSGGEFPARPNCGKVALMVNLRTTAFNWECNEAPRVNVPHTSKLDSMTRRPRVVGYFATFEANPAKVNVLEKWFQDDPTVFELFTSPMGMDIDLHDELFLSLNKYGIDRARGYLSQPSEHQLKRAQAFVADMVGATAPWENPADAPETSSSSLLLKIHKSTEARESFVKSYIIKKLACIPGNQTDEGAAEKPPRLDNMKKAVSDHPYLFRWNAAQAGFQRLSLDAQRFDSMAAPHGMPTYCGYTVVFGLMDALQDAEAYEPNFAELAVQANNRLMYPVVPTQMAEDEVKGTYEEVVRDLVALQSRFENLGNSRHEKEEKAKLKKYISYVRTHGRDDERSPGGKVIDVTYVQRAGRMFTVGPSQQGLSNQARAIAGGGKTFDVDFVASVLSVIKAISETGDVSPPDQIAKIATDPDAKRA</sequence>
<evidence type="ECO:0008006" key="3">
    <source>
        <dbReference type="Google" id="ProtNLM"/>
    </source>
</evidence>
<organism evidence="1 2">
    <name type="scientific">Prorocentrum cordatum</name>
    <dbReference type="NCBI Taxonomy" id="2364126"/>
    <lineage>
        <taxon>Eukaryota</taxon>
        <taxon>Sar</taxon>
        <taxon>Alveolata</taxon>
        <taxon>Dinophyceae</taxon>
        <taxon>Prorocentrales</taxon>
        <taxon>Prorocentraceae</taxon>
        <taxon>Prorocentrum</taxon>
    </lineage>
</organism>
<protein>
    <recommendedName>
        <fullName evidence="3">SF3 helicase domain-containing protein</fullName>
    </recommendedName>
</protein>
<proteinExistence type="predicted"/>
<feature type="non-terminal residue" evidence="1">
    <location>
        <position position="778"/>
    </location>
</feature>
<dbReference type="Proteomes" id="UP001189429">
    <property type="component" value="Unassembled WGS sequence"/>
</dbReference>
<dbReference type="EMBL" id="CAUYUJ010004703">
    <property type="protein sequence ID" value="CAK0810617.1"/>
    <property type="molecule type" value="Genomic_DNA"/>
</dbReference>
<evidence type="ECO:0000313" key="1">
    <source>
        <dbReference type="EMBL" id="CAK0810617.1"/>
    </source>
</evidence>
<comment type="caution">
    <text evidence="1">The sequence shown here is derived from an EMBL/GenBank/DDBJ whole genome shotgun (WGS) entry which is preliminary data.</text>
</comment>
<name>A0ABN9QXY4_9DINO</name>
<reference evidence="1" key="1">
    <citation type="submission" date="2023-10" db="EMBL/GenBank/DDBJ databases">
        <authorList>
            <person name="Chen Y."/>
            <person name="Shah S."/>
            <person name="Dougan E. K."/>
            <person name="Thang M."/>
            <person name="Chan C."/>
        </authorList>
    </citation>
    <scope>NUCLEOTIDE SEQUENCE [LARGE SCALE GENOMIC DNA]</scope>
</reference>
<accession>A0ABN9QXY4</accession>
<gene>
    <name evidence="1" type="ORF">PCOR1329_LOCUS15528</name>
</gene>
<keyword evidence="2" id="KW-1185">Reference proteome</keyword>